<keyword evidence="2" id="KW-1185">Reference proteome</keyword>
<sequence length="117" mass="12918">MFSCNVVDLRTQSRLFAGEVTEGPCALRNCLCSQVAQLARLAPSQPVCYIFPLRKPVCIKPRSPLEVHFLRCSGSTKVKCFTTTGVQSFVFSCFWTATSSDGTYPKPGQHVYSCLNT</sequence>
<accession>A0A4Y7JK46</accession>
<name>A0A4Y7JK46_PAPSO</name>
<protein>
    <submittedName>
        <fullName evidence="1">Uncharacterized protein</fullName>
    </submittedName>
</protein>
<dbReference type="Gramene" id="RZC61474">
    <property type="protein sequence ID" value="RZC61474"/>
    <property type="gene ID" value="C5167_023238"/>
</dbReference>
<reference evidence="1 2" key="1">
    <citation type="journal article" date="2018" name="Science">
        <title>The opium poppy genome and morphinan production.</title>
        <authorList>
            <person name="Guo L."/>
            <person name="Winzer T."/>
            <person name="Yang X."/>
            <person name="Li Y."/>
            <person name="Ning Z."/>
            <person name="He Z."/>
            <person name="Teodor R."/>
            <person name="Lu Y."/>
            <person name="Bowser T.A."/>
            <person name="Graham I.A."/>
            <person name="Ye K."/>
        </authorList>
    </citation>
    <scope>NUCLEOTIDE SEQUENCE [LARGE SCALE GENOMIC DNA]</scope>
    <source>
        <strain evidence="2">cv. HN1</strain>
        <tissue evidence="1">Leaves</tissue>
    </source>
</reference>
<dbReference type="AlphaFoldDB" id="A0A4Y7JK46"/>
<organism evidence="1 2">
    <name type="scientific">Papaver somniferum</name>
    <name type="common">Opium poppy</name>
    <dbReference type="NCBI Taxonomy" id="3469"/>
    <lineage>
        <taxon>Eukaryota</taxon>
        <taxon>Viridiplantae</taxon>
        <taxon>Streptophyta</taxon>
        <taxon>Embryophyta</taxon>
        <taxon>Tracheophyta</taxon>
        <taxon>Spermatophyta</taxon>
        <taxon>Magnoliopsida</taxon>
        <taxon>Ranunculales</taxon>
        <taxon>Papaveraceae</taxon>
        <taxon>Papaveroideae</taxon>
        <taxon>Papaver</taxon>
    </lineage>
</organism>
<dbReference type="Proteomes" id="UP000316621">
    <property type="component" value="Chromosome 5"/>
</dbReference>
<evidence type="ECO:0000313" key="1">
    <source>
        <dbReference type="EMBL" id="RZC61474.1"/>
    </source>
</evidence>
<evidence type="ECO:0000313" key="2">
    <source>
        <dbReference type="Proteomes" id="UP000316621"/>
    </source>
</evidence>
<dbReference type="EMBL" id="CM010719">
    <property type="protein sequence ID" value="RZC61474.1"/>
    <property type="molecule type" value="Genomic_DNA"/>
</dbReference>
<proteinExistence type="predicted"/>
<gene>
    <name evidence="1" type="ORF">C5167_023238</name>
</gene>